<dbReference type="InterPro" id="IPR001647">
    <property type="entry name" value="HTH_TetR"/>
</dbReference>
<evidence type="ECO:0000313" key="6">
    <source>
        <dbReference type="Proteomes" id="UP001422759"/>
    </source>
</evidence>
<accession>A0ABP5KDE4</accession>
<dbReference type="PANTHER" id="PTHR30055">
    <property type="entry name" value="HTH-TYPE TRANSCRIPTIONAL REGULATOR RUTR"/>
    <property type="match status" value="1"/>
</dbReference>
<dbReference type="RefSeq" id="WP_344459935.1">
    <property type="nucleotide sequence ID" value="NZ_BAAANT010000001.1"/>
</dbReference>
<dbReference type="SUPFAM" id="SSF46689">
    <property type="entry name" value="Homeodomain-like"/>
    <property type="match status" value="1"/>
</dbReference>
<evidence type="ECO:0000256" key="3">
    <source>
        <dbReference type="SAM" id="MobiDB-lite"/>
    </source>
</evidence>
<dbReference type="Pfam" id="PF17920">
    <property type="entry name" value="TetR_C_16"/>
    <property type="match status" value="1"/>
</dbReference>
<dbReference type="PANTHER" id="PTHR30055:SF235">
    <property type="entry name" value="TRANSCRIPTIONAL REGULATORY PROTEIN"/>
    <property type="match status" value="1"/>
</dbReference>
<gene>
    <name evidence="5" type="ORF">GCM10009760_03810</name>
</gene>
<name>A0ABP5KDE4_9ACTN</name>
<dbReference type="PRINTS" id="PR00455">
    <property type="entry name" value="HTHTETR"/>
</dbReference>
<reference evidence="6" key="1">
    <citation type="journal article" date="2019" name="Int. J. Syst. Evol. Microbiol.">
        <title>The Global Catalogue of Microorganisms (GCM) 10K type strain sequencing project: providing services to taxonomists for standard genome sequencing and annotation.</title>
        <authorList>
            <consortium name="The Broad Institute Genomics Platform"/>
            <consortium name="The Broad Institute Genome Sequencing Center for Infectious Disease"/>
            <person name="Wu L."/>
            <person name="Ma J."/>
        </authorList>
    </citation>
    <scope>NUCLEOTIDE SEQUENCE [LARGE SCALE GENOMIC DNA]</scope>
    <source>
        <strain evidence="6">JCM 14560</strain>
    </source>
</reference>
<sequence>MTSEMQPAAEPTDAESTAATPTAGEPPAPRKRTGRRPGSADTRRTVLEAARAEFAARGYEKASMRAIGRTAGVDAALLHHYFGSKDRLFLAALELPVDPRAVVEQVLPGDRETVGERVAGFVLALWEQPGVLDRLLALVRAAATTEQVAQLMRDFVMEELVRRAAAELGLDQAELRIELMLSQIIGLAMARYVIGIEPLASATREELVPLLAPTFQGYLGGARPAAEGTG</sequence>
<protein>
    <submittedName>
        <fullName evidence="5">TetR family transcriptional regulator</fullName>
    </submittedName>
</protein>
<dbReference type="Gene3D" id="1.10.10.60">
    <property type="entry name" value="Homeodomain-like"/>
    <property type="match status" value="1"/>
</dbReference>
<organism evidence="5 6">
    <name type="scientific">Kitasatospora kazusensis</name>
    <dbReference type="NCBI Taxonomy" id="407974"/>
    <lineage>
        <taxon>Bacteria</taxon>
        <taxon>Bacillati</taxon>
        <taxon>Actinomycetota</taxon>
        <taxon>Actinomycetes</taxon>
        <taxon>Kitasatosporales</taxon>
        <taxon>Streptomycetaceae</taxon>
        <taxon>Kitasatospora</taxon>
    </lineage>
</organism>
<keyword evidence="6" id="KW-1185">Reference proteome</keyword>
<evidence type="ECO:0000259" key="4">
    <source>
        <dbReference type="PROSITE" id="PS50977"/>
    </source>
</evidence>
<dbReference type="PROSITE" id="PS50977">
    <property type="entry name" value="HTH_TETR_2"/>
    <property type="match status" value="1"/>
</dbReference>
<evidence type="ECO:0000256" key="1">
    <source>
        <dbReference type="ARBA" id="ARBA00023125"/>
    </source>
</evidence>
<dbReference type="Proteomes" id="UP001422759">
    <property type="component" value="Unassembled WGS sequence"/>
</dbReference>
<comment type="caution">
    <text evidence="5">The sequence shown here is derived from an EMBL/GenBank/DDBJ whole genome shotgun (WGS) entry which is preliminary data.</text>
</comment>
<proteinExistence type="predicted"/>
<feature type="domain" description="HTH tetR-type" evidence="4">
    <location>
        <begin position="40"/>
        <end position="100"/>
    </location>
</feature>
<dbReference type="InterPro" id="IPR041678">
    <property type="entry name" value="TetR_C_16"/>
</dbReference>
<feature type="region of interest" description="Disordered" evidence="3">
    <location>
        <begin position="1"/>
        <end position="44"/>
    </location>
</feature>
<feature type="DNA-binding region" description="H-T-H motif" evidence="2">
    <location>
        <begin position="63"/>
        <end position="82"/>
    </location>
</feature>
<dbReference type="SUPFAM" id="SSF48498">
    <property type="entry name" value="Tetracyclin repressor-like, C-terminal domain"/>
    <property type="match status" value="1"/>
</dbReference>
<dbReference type="InterPro" id="IPR009057">
    <property type="entry name" value="Homeodomain-like_sf"/>
</dbReference>
<evidence type="ECO:0000256" key="2">
    <source>
        <dbReference type="PROSITE-ProRule" id="PRU00335"/>
    </source>
</evidence>
<dbReference type="InterPro" id="IPR036271">
    <property type="entry name" value="Tet_transcr_reg_TetR-rel_C_sf"/>
</dbReference>
<keyword evidence="1 2" id="KW-0238">DNA-binding</keyword>
<dbReference type="Pfam" id="PF00440">
    <property type="entry name" value="TetR_N"/>
    <property type="match status" value="1"/>
</dbReference>
<evidence type="ECO:0000313" key="5">
    <source>
        <dbReference type="EMBL" id="GAA2130809.1"/>
    </source>
</evidence>
<dbReference type="EMBL" id="BAAANT010000001">
    <property type="protein sequence ID" value="GAA2130809.1"/>
    <property type="molecule type" value="Genomic_DNA"/>
</dbReference>
<dbReference type="Gene3D" id="1.10.357.10">
    <property type="entry name" value="Tetracycline Repressor, domain 2"/>
    <property type="match status" value="1"/>
</dbReference>
<dbReference type="InterPro" id="IPR050109">
    <property type="entry name" value="HTH-type_TetR-like_transc_reg"/>
</dbReference>